<proteinExistence type="inferred from homology"/>
<dbReference type="InterPro" id="IPR027266">
    <property type="entry name" value="TrmE/GcvT-like"/>
</dbReference>
<accession>A0A1E3P2G2</accession>
<organism evidence="7 8">
    <name type="scientific">Wickerhamomyces anomalus (strain ATCC 58044 / CBS 1984 / NCYC 433 / NRRL Y-366-8)</name>
    <name type="common">Yeast</name>
    <name type="synonym">Hansenula anomala</name>
    <dbReference type="NCBI Taxonomy" id="683960"/>
    <lineage>
        <taxon>Eukaryota</taxon>
        <taxon>Fungi</taxon>
        <taxon>Dikarya</taxon>
        <taxon>Ascomycota</taxon>
        <taxon>Saccharomycotina</taxon>
        <taxon>Saccharomycetes</taxon>
        <taxon>Phaffomycetales</taxon>
        <taxon>Wickerhamomycetaceae</taxon>
        <taxon>Wickerhamomyces</taxon>
    </lineage>
</organism>
<evidence type="ECO:0000259" key="6">
    <source>
        <dbReference type="Pfam" id="PF25455"/>
    </source>
</evidence>
<name>A0A1E3P2G2_WICAA</name>
<dbReference type="InterPro" id="IPR017703">
    <property type="entry name" value="YgfZ/GCV_T_CS"/>
</dbReference>
<dbReference type="Gene3D" id="3.30.1360.120">
    <property type="entry name" value="Probable tRNA modification gtpase trme, domain 1"/>
    <property type="match status" value="1"/>
</dbReference>
<dbReference type="PANTHER" id="PTHR22602">
    <property type="entry name" value="TRANSFERASE CAF17, MITOCHONDRIAL-RELATED"/>
    <property type="match status" value="1"/>
</dbReference>
<dbReference type="PANTHER" id="PTHR22602:SF0">
    <property type="entry name" value="TRANSFERASE CAF17, MITOCHONDRIAL-RELATED"/>
    <property type="match status" value="1"/>
</dbReference>
<protein>
    <recommendedName>
        <fullName evidence="6">CAF17 C-terminal domain-containing protein</fullName>
    </recommendedName>
</protein>
<reference evidence="7 8" key="1">
    <citation type="journal article" date="2016" name="Proc. Natl. Acad. Sci. U.S.A.">
        <title>Comparative genomics of biotechnologically important yeasts.</title>
        <authorList>
            <person name="Riley R."/>
            <person name="Haridas S."/>
            <person name="Wolfe K.H."/>
            <person name="Lopes M.R."/>
            <person name="Hittinger C.T."/>
            <person name="Goeker M."/>
            <person name="Salamov A.A."/>
            <person name="Wisecaver J.H."/>
            <person name="Long T.M."/>
            <person name="Calvey C.H."/>
            <person name="Aerts A.L."/>
            <person name="Barry K.W."/>
            <person name="Choi C."/>
            <person name="Clum A."/>
            <person name="Coughlan A.Y."/>
            <person name="Deshpande S."/>
            <person name="Douglass A.P."/>
            <person name="Hanson S.J."/>
            <person name="Klenk H.-P."/>
            <person name="LaButti K.M."/>
            <person name="Lapidus A."/>
            <person name="Lindquist E.A."/>
            <person name="Lipzen A.M."/>
            <person name="Meier-Kolthoff J.P."/>
            <person name="Ohm R.A."/>
            <person name="Otillar R.P."/>
            <person name="Pangilinan J.L."/>
            <person name="Peng Y."/>
            <person name="Rokas A."/>
            <person name="Rosa C.A."/>
            <person name="Scheuner C."/>
            <person name="Sibirny A.A."/>
            <person name="Slot J.C."/>
            <person name="Stielow J.B."/>
            <person name="Sun H."/>
            <person name="Kurtzman C.P."/>
            <person name="Blackwell M."/>
            <person name="Grigoriev I.V."/>
            <person name="Jeffries T.W."/>
        </authorList>
    </citation>
    <scope>NUCLEOTIDE SEQUENCE [LARGE SCALE GENOMIC DNA]</scope>
    <source>
        <strain evidence="8">ATCC 58044 / CBS 1984 / NCYC 433 / NRRL Y-366-8</strain>
    </source>
</reference>
<keyword evidence="2" id="KW-0809">Transit peptide</keyword>
<dbReference type="GO" id="GO:0005759">
    <property type="term" value="C:mitochondrial matrix"/>
    <property type="evidence" value="ECO:0007669"/>
    <property type="project" value="UniProtKB-SubCell"/>
</dbReference>
<dbReference type="SUPFAM" id="SSF103025">
    <property type="entry name" value="Folate-binding domain"/>
    <property type="match status" value="1"/>
</dbReference>
<evidence type="ECO:0000256" key="2">
    <source>
        <dbReference type="ARBA" id="ARBA00022946"/>
    </source>
</evidence>
<feature type="domain" description="CAF17 C-terminal" evidence="6">
    <location>
        <begin position="331"/>
        <end position="459"/>
    </location>
</feature>
<sequence>MLLRSIIFKRCYSSLPSPPPAKGHLVLPNKSLISITGYDSTKFLNGLVTAKLIPNSVKKKTMTLSTDTKDDSLYLDQFDVTNTNWGLLKESKESGNQTITRNGVYSMFLNSKGRIITDNFIYPWPIIPKSIEGTPKYLIEIDKGVTSQLIMSLKLHKLKARINIEKFDDFKIWYFYNDDKQDYLFELKEKYFNEESMDLKNPESVLSNTEKFFNESSFWNTELNYNQDILAFAFDDRCPEFGIKIITTTNINSIDEILSKDLLQDSKEISPDQLSIRRSLFGIPEGLEDILPNQLLPLESNLELMDGVHFDKGCYLGQELTVRTFHTGIVRKRIVPVRLFLMDNHNELEEYPVYDPKDPVCDVLENLGYTDIISDKQQESPKQTTGSSPFGNSKPSKTRQRKSTSGTLLSTNGNIGLALVRLEDFSNPMLNFSIELPGAGEDNSTLKVGLKGFIPYWWPEDV</sequence>
<evidence type="ECO:0000256" key="3">
    <source>
        <dbReference type="ARBA" id="ARBA00023128"/>
    </source>
</evidence>
<dbReference type="Pfam" id="PF25455">
    <property type="entry name" value="Beta-barrel_CAF17_C"/>
    <property type="match status" value="1"/>
</dbReference>
<dbReference type="GeneID" id="30198945"/>
<dbReference type="RefSeq" id="XP_019038740.1">
    <property type="nucleotide sequence ID" value="XM_019181699.1"/>
</dbReference>
<evidence type="ECO:0000313" key="8">
    <source>
        <dbReference type="Proteomes" id="UP000094112"/>
    </source>
</evidence>
<evidence type="ECO:0000256" key="1">
    <source>
        <dbReference type="ARBA" id="ARBA00004305"/>
    </source>
</evidence>
<dbReference type="InterPro" id="IPR045179">
    <property type="entry name" value="YgfZ/GcvT"/>
</dbReference>
<keyword evidence="8" id="KW-1185">Reference proteome</keyword>
<gene>
    <name evidence="7" type="ORF">WICANDRAFT_30202</name>
</gene>
<dbReference type="InterPro" id="IPR057460">
    <property type="entry name" value="CAF17_C"/>
</dbReference>
<keyword evidence="3" id="KW-0496">Mitochondrion</keyword>
<dbReference type="STRING" id="683960.A0A1E3P2G2"/>
<dbReference type="Proteomes" id="UP000094112">
    <property type="component" value="Unassembled WGS sequence"/>
</dbReference>
<evidence type="ECO:0000256" key="5">
    <source>
        <dbReference type="SAM" id="MobiDB-lite"/>
    </source>
</evidence>
<dbReference type="EMBL" id="KV454210">
    <property type="protein sequence ID" value="ODQ59533.1"/>
    <property type="molecule type" value="Genomic_DNA"/>
</dbReference>
<feature type="region of interest" description="Disordered" evidence="5">
    <location>
        <begin position="374"/>
        <end position="409"/>
    </location>
</feature>
<dbReference type="NCBIfam" id="TIGR03317">
    <property type="entry name" value="ygfZ_signature"/>
    <property type="match status" value="1"/>
</dbReference>
<comment type="subcellular location">
    <subcellularLocation>
        <location evidence="1">Mitochondrion matrix</location>
    </subcellularLocation>
</comment>
<dbReference type="GO" id="GO:0016226">
    <property type="term" value="P:iron-sulfur cluster assembly"/>
    <property type="evidence" value="ECO:0007669"/>
    <property type="project" value="TreeGrafter"/>
</dbReference>
<evidence type="ECO:0000313" key="7">
    <source>
        <dbReference type="EMBL" id="ODQ59533.1"/>
    </source>
</evidence>
<evidence type="ECO:0000256" key="4">
    <source>
        <dbReference type="ARBA" id="ARBA00093447"/>
    </source>
</evidence>
<dbReference type="AlphaFoldDB" id="A0A1E3P2G2"/>
<comment type="similarity">
    <text evidence="4">Belongs to the GcvT family. CAF17/IBA57 subfamily.</text>
</comment>
<feature type="compositionally biased region" description="Polar residues" evidence="5">
    <location>
        <begin position="380"/>
        <end position="395"/>
    </location>
</feature>
<dbReference type="OrthoDB" id="191995at2759"/>